<dbReference type="PANTHER" id="PTHR31284:SF10">
    <property type="entry name" value="ACID PHOSPHATASE-LIKE PROTEIN"/>
    <property type="match status" value="1"/>
</dbReference>
<dbReference type="Proteomes" id="UP000317093">
    <property type="component" value="Chromosome"/>
</dbReference>
<proteinExistence type="predicted"/>
<dbReference type="GO" id="GO:0009279">
    <property type="term" value="C:cell outer membrane"/>
    <property type="evidence" value="ECO:0007669"/>
    <property type="project" value="InterPro"/>
</dbReference>
<evidence type="ECO:0000313" key="3">
    <source>
        <dbReference type="EMBL" id="QDU64761.1"/>
    </source>
</evidence>
<dbReference type="Gene3D" id="3.40.50.1000">
    <property type="entry name" value="HAD superfamily/HAD-like"/>
    <property type="match status" value="1"/>
</dbReference>
<accession>A0A518BCP7</accession>
<sequence>MFRAVRRWLFPVGLVIVAAVLVEVGHSDSASPPVVEAQPAATRKAPASEQEAAEQLLEKTLQRKKPVPTKWVRHNPQERTLFATMWMRHSAEYRAICLQTYNAAIDKVREGVRKLRFSQGRLTGTKPPAVVMDLDETVLDNTAFQARLVVMKQAFDDETFEKWLRDHQHEVRLIPGTANFIKEVEELDVTIVFISNRPDSHRQETIETLGKLGINIDGVEARLLLRTQDRDKEARRAQVREQYQILAILGDNLHDFSTEFSAKGLEGDPKALEKRLELVDKNDERWGEEWFVFPNPIYGDWANLVDWGESDTLLQP</sequence>
<dbReference type="InterPro" id="IPR006423">
    <property type="entry name" value="Lipo_e_P4"/>
</dbReference>
<dbReference type="PANTHER" id="PTHR31284">
    <property type="entry name" value="ACID PHOSPHATASE-LIKE PROTEIN"/>
    <property type="match status" value="1"/>
</dbReference>
<evidence type="ECO:0000313" key="4">
    <source>
        <dbReference type="Proteomes" id="UP000317093"/>
    </source>
</evidence>
<dbReference type="InterPro" id="IPR023214">
    <property type="entry name" value="HAD_sf"/>
</dbReference>
<gene>
    <name evidence="3" type="primary">hel</name>
    <name evidence="3" type="ORF">Pan216_56530</name>
</gene>
<feature type="region of interest" description="Disordered" evidence="2">
    <location>
        <begin position="29"/>
        <end position="48"/>
    </location>
</feature>
<evidence type="ECO:0000256" key="1">
    <source>
        <dbReference type="ARBA" id="ARBA00022729"/>
    </source>
</evidence>
<dbReference type="SFLD" id="SFLDS00003">
    <property type="entry name" value="Haloacid_Dehalogenase"/>
    <property type="match status" value="1"/>
</dbReference>
<keyword evidence="1" id="KW-0732">Signal</keyword>
<dbReference type="AlphaFoldDB" id="A0A518BCP7"/>
<dbReference type="RefSeq" id="WP_145263181.1">
    <property type="nucleotide sequence ID" value="NZ_CP036279.1"/>
</dbReference>
<dbReference type="InterPro" id="IPR036412">
    <property type="entry name" value="HAD-like_sf"/>
</dbReference>
<dbReference type="EMBL" id="CP036279">
    <property type="protein sequence ID" value="QDU64761.1"/>
    <property type="molecule type" value="Genomic_DNA"/>
</dbReference>
<organism evidence="3 4">
    <name type="scientific">Kolteria novifilia</name>
    <dbReference type="NCBI Taxonomy" id="2527975"/>
    <lineage>
        <taxon>Bacteria</taxon>
        <taxon>Pseudomonadati</taxon>
        <taxon>Planctomycetota</taxon>
        <taxon>Planctomycetia</taxon>
        <taxon>Kolteriales</taxon>
        <taxon>Kolteriaceae</taxon>
        <taxon>Kolteria</taxon>
    </lineage>
</organism>
<protein>
    <submittedName>
        <fullName evidence="3">Lipoprotein E</fullName>
    </submittedName>
</protein>
<reference evidence="3 4" key="1">
    <citation type="submission" date="2019-02" db="EMBL/GenBank/DDBJ databases">
        <title>Deep-cultivation of Planctomycetes and their phenomic and genomic characterization uncovers novel biology.</title>
        <authorList>
            <person name="Wiegand S."/>
            <person name="Jogler M."/>
            <person name="Boedeker C."/>
            <person name="Pinto D."/>
            <person name="Vollmers J."/>
            <person name="Rivas-Marin E."/>
            <person name="Kohn T."/>
            <person name="Peeters S.H."/>
            <person name="Heuer A."/>
            <person name="Rast P."/>
            <person name="Oberbeckmann S."/>
            <person name="Bunk B."/>
            <person name="Jeske O."/>
            <person name="Meyerdierks A."/>
            <person name="Storesund J.E."/>
            <person name="Kallscheuer N."/>
            <person name="Luecker S."/>
            <person name="Lage O.M."/>
            <person name="Pohl T."/>
            <person name="Merkel B.J."/>
            <person name="Hornburger P."/>
            <person name="Mueller R.-W."/>
            <person name="Bruemmer F."/>
            <person name="Labrenz M."/>
            <person name="Spormann A.M."/>
            <person name="Op den Camp H."/>
            <person name="Overmann J."/>
            <person name="Amann R."/>
            <person name="Jetten M.S.M."/>
            <person name="Mascher T."/>
            <person name="Medema M.H."/>
            <person name="Devos D.P."/>
            <person name="Kaster A.-K."/>
            <person name="Ovreas L."/>
            <person name="Rohde M."/>
            <person name="Galperin M.Y."/>
            <person name="Jogler C."/>
        </authorList>
    </citation>
    <scope>NUCLEOTIDE SEQUENCE [LARGE SCALE GENOMIC DNA]</scope>
    <source>
        <strain evidence="3 4">Pan216</strain>
    </source>
</reference>
<dbReference type="KEGG" id="knv:Pan216_56530"/>
<keyword evidence="3" id="KW-0449">Lipoprotein</keyword>
<dbReference type="SFLD" id="SFLDG01125">
    <property type="entry name" value="C1.1:_Acid_Phosphatase_Like"/>
    <property type="match status" value="1"/>
</dbReference>
<keyword evidence="4" id="KW-1185">Reference proteome</keyword>
<name>A0A518BCP7_9BACT</name>
<dbReference type="Pfam" id="PF03767">
    <property type="entry name" value="Acid_phosphat_B"/>
    <property type="match status" value="1"/>
</dbReference>
<dbReference type="SUPFAM" id="SSF56784">
    <property type="entry name" value="HAD-like"/>
    <property type="match status" value="1"/>
</dbReference>
<dbReference type="OrthoDB" id="395856at2"/>
<dbReference type="InterPro" id="IPR005519">
    <property type="entry name" value="Acid_phosphat_B-like"/>
</dbReference>
<evidence type="ECO:0000256" key="2">
    <source>
        <dbReference type="SAM" id="MobiDB-lite"/>
    </source>
</evidence>